<dbReference type="GO" id="GO:0006950">
    <property type="term" value="P:response to stress"/>
    <property type="evidence" value="ECO:0007669"/>
    <property type="project" value="TreeGrafter"/>
</dbReference>
<dbReference type="PANTHER" id="PTHR33164">
    <property type="entry name" value="TRANSCRIPTIONAL REGULATOR, MARR FAMILY"/>
    <property type="match status" value="1"/>
</dbReference>
<accession>A0A7C2M510</accession>
<dbReference type="InterPro" id="IPR039422">
    <property type="entry name" value="MarR/SlyA-like"/>
</dbReference>
<evidence type="ECO:0000259" key="1">
    <source>
        <dbReference type="PROSITE" id="PS50995"/>
    </source>
</evidence>
<dbReference type="PRINTS" id="PR00598">
    <property type="entry name" value="HTHMARR"/>
</dbReference>
<dbReference type="GO" id="GO:0003700">
    <property type="term" value="F:DNA-binding transcription factor activity"/>
    <property type="evidence" value="ECO:0007669"/>
    <property type="project" value="InterPro"/>
</dbReference>
<feature type="domain" description="HTH marR-type" evidence="1">
    <location>
        <begin position="1"/>
        <end position="148"/>
    </location>
</feature>
<dbReference type="Gene3D" id="1.10.10.10">
    <property type="entry name" value="Winged helix-like DNA-binding domain superfamily/Winged helix DNA-binding domain"/>
    <property type="match status" value="1"/>
</dbReference>
<dbReference type="SMART" id="SM00347">
    <property type="entry name" value="HTH_MARR"/>
    <property type="match status" value="1"/>
</dbReference>
<dbReference type="PROSITE" id="PS50995">
    <property type="entry name" value="HTH_MARR_2"/>
    <property type="match status" value="1"/>
</dbReference>
<gene>
    <name evidence="2" type="ORF">ENO10_08195</name>
</gene>
<dbReference type="InterPro" id="IPR000835">
    <property type="entry name" value="HTH_MarR-typ"/>
</dbReference>
<proteinExistence type="predicted"/>
<comment type="caution">
    <text evidence="2">The sequence shown here is derived from an EMBL/GenBank/DDBJ whole genome shotgun (WGS) entry which is preliminary data.</text>
</comment>
<reference evidence="2" key="1">
    <citation type="journal article" date="2020" name="mSystems">
        <title>Genome- and Community-Level Interaction Insights into Carbon Utilization and Element Cycling Functions of Hydrothermarchaeota in Hydrothermal Sediment.</title>
        <authorList>
            <person name="Zhou Z."/>
            <person name="Liu Y."/>
            <person name="Xu W."/>
            <person name="Pan J."/>
            <person name="Luo Z.H."/>
            <person name="Li M."/>
        </authorList>
    </citation>
    <scope>NUCLEOTIDE SEQUENCE [LARGE SCALE GENOMIC DNA]</scope>
    <source>
        <strain evidence="2">SpSt-1235</strain>
    </source>
</reference>
<dbReference type="PANTHER" id="PTHR33164:SF101">
    <property type="entry name" value="TRANSCRIPTIONAL REPRESSOR MPRA"/>
    <property type="match status" value="1"/>
</dbReference>
<dbReference type="AlphaFoldDB" id="A0A7C2M510"/>
<organism evidence="2">
    <name type="scientific">Salinimicrobium catena</name>
    <dbReference type="NCBI Taxonomy" id="390640"/>
    <lineage>
        <taxon>Bacteria</taxon>
        <taxon>Pseudomonadati</taxon>
        <taxon>Bacteroidota</taxon>
        <taxon>Flavobacteriia</taxon>
        <taxon>Flavobacteriales</taxon>
        <taxon>Flavobacteriaceae</taxon>
        <taxon>Salinimicrobium</taxon>
    </lineage>
</organism>
<protein>
    <submittedName>
        <fullName evidence="2">MarR family transcriptional regulator</fullName>
    </submittedName>
</protein>
<dbReference type="SUPFAM" id="SSF46785">
    <property type="entry name" value="Winged helix' DNA-binding domain"/>
    <property type="match status" value="1"/>
</dbReference>
<name>A0A7C2M510_9FLAO</name>
<dbReference type="Pfam" id="PF01047">
    <property type="entry name" value="MarR"/>
    <property type="match status" value="1"/>
</dbReference>
<dbReference type="Proteomes" id="UP000885753">
    <property type="component" value="Unassembled WGS sequence"/>
</dbReference>
<dbReference type="InterPro" id="IPR036388">
    <property type="entry name" value="WH-like_DNA-bd_sf"/>
</dbReference>
<dbReference type="EMBL" id="DSEE01000589">
    <property type="protein sequence ID" value="HER41185.1"/>
    <property type="molecule type" value="Genomic_DNA"/>
</dbReference>
<evidence type="ECO:0000313" key="2">
    <source>
        <dbReference type="EMBL" id="HER41185.1"/>
    </source>
</evidence>
<sequence>MEAKKENMDPALLARTAVIELIVTGTWVQDHLSEALKPYKLSIAQFNVLRILRGQKGKPASLSCVNEKMIHKMSNTTRLIDKLLKKGLVDRIICPENRRQIELTITSEGLDLLKELDLVITRTERKLMSRLEEKEIDNLIELLRGLKK</sequence>
<dbReference type="InterPro" id="IPR036390">
    <property type="entry name" value="WH_DNA-bd_sf"/>
</dbReference>